<evidence type="ECO:0000313" key="3">
    <source>
        <dbReference type="Proteomes" id="UP000221024"/>
    </source>
</evidence>
<keyword evidence="3" id="KW-1185">Reference proteome</keyword>
<protein>
    <submittedName>
        <fullName evidence="2">Uncharacterized protein</fullName>
    </submittedName>
</protein>
<feature type="coiled-coil region" evidence="1">
    <location>
        <begin position="89"/>
        <end position="199"/>
    </location>
</feature>
<proteinExistence type="predicted"/>
<dbReference type="Proteomes" id="UP000221024">
    <property type="component" value="Unassembled WGS sequence"/>
</dbReference>
<gene>
    <name evidence="2" type="ORF">CRI93_13850</name>
</gene>
<evidence type="ECO:0000313" key="2">
    <source>
        <dbReference type="EMBL" id="PEN05097.1"/>
    </source>
</evidence>
<dbReference type="AlphaFoldDB" id="A0A2H3NI80"/>
<evidence type="ECO:0000256" key="1">
    <source>
        <dbReference type="SAM" id="Coils"/>
    </source>
</evidence>
<sequence>MAVLLLVGCDTVASEQADPEPPASNTLVEMLNAELELTAAQQHSLREHDESVSLSAFGRFTNETPSDAAPGVLWTVAADLHETLTDAQKERLFERNRALRRELRSEMRDGPRGAAWSRLPRGVRQVLRKSLTDAQQEELRALHRELRSAIRDARNQLQEGTLSPEQFRTNVQELRTGFREDARAVLTDAQRERIQAIREAAAERRAERTAARTTVLNLTDAQQEAIGTARQDTRERIRTIRIEQISGARDRDEARQAIRDVRSAMHETLRETLTDVQYETIRLHRSLVLRVRARLVNERRG</sequence>
<dbReference type="EMBL" id="PDEP01000016">
    <property type="protein sequence ID" value="PEN05097.1"/>
    <property type="molecule type" value="Genomic_DNA"/>
</dbReference>
<name>A0A2H3NI80_9BACT</name>
<keyword evidence="1" id="KW-0175">Coiled coil</keyword>
<accession>A0A2H3NI80</accession>
<reference evidence="2 3" key="1">
    <citation type="submission" date="2017-10" db="EMBL/GenBank/DDBJ databases">
        <title>Draft genome of Longimonas halophila.</title>
        <authorList>
            <person name="Goh K.M."/>
            <person name="Shamsir M.S."/>
            <person name="Lim S.W."/>
        </authorList>
    </citation>
    <scope>NUCLEOTIDE SEQUENCE [LARGE SCALE GENOMIC DNA]</scope>
    <source>
        <strain evidence="2 3">KCTC 42399</strain>
    </source>
</reference>
<organism evidence="2 3">
    <name type="scientific">Longimonas halophila</name>
    <dbReference type="NCBI Taxonomy" id="1469170"/>
    <lineage>
        <taxon>Bacteria</taxon>
        <taxon>Pseudomonadati</taxon>
        <taxon>Rhodothermota</taxon>
        <taxon>Rhodothermia</taxon>
        <taxon>Rhodothermales</taxon>
        <taxon>Salisaetaceae</taxon>
        <taxon>Longimonas</taxon>
    </lineage>
</organism>
<comment type="caution">
    <text evidence="2">The sequence shown here is derived from an EMBL/GenBank/DDBJ whole genome shotgun (WGS) entry which is preliminary data.</text>
</comment>